<reference evidence="3 4" key="1">
    <citation type="journal article" date="2012" name="Science">
        <title>The Paleozoic origin of enzymatic lignin decomposition reconstructed from 31 fungal genomes.</title>
        <authorList>
            <person name="Floudas D."/>
            <person name="Binder M."/>
            <person name="Riley R."/>
            <person name="Barry K."/>
            <person name="Blanchette R.A."/>
            <person name="Henrissat B."/>
            <person name="Martinez A.T."/>
            <person name="Otillar R."/>
            <person name="Spatafora J.W."/>
            <person name="Yadav J.S."/>
            <person name="Aerts A."/>
            <person name="Benoit I."/>
            <person name="Boyd A."/>
            <person name="Carlson A."/>
            <person name="Copeland A."/>
            <person name="Coutinho P.M."/>
            <person name="de Vries R.P."/>
            <person name="Ferreira P."/>
            <person name="Findley K."/>
            <person name="Foster B."/>
            <person name="Gaskell J."/>
            <person name="Glotzer D."/>
            <person name="Gorecki P."/>
            <person name="Heitman J."/>
            <person name="Hesse C."/>
            <person name="Hori C."/>
            <person name="Igarashi K."/>
            <person name="Jurgens J.A."/>
            <person name="Kallen N."/>
            <person name="Kersten P."/>
            <person name="Kohler A."/>
            <person name="Kuees U."/>
            <person name="Kumar T.K.A."/>
            <person name="Kuo A."/>
            <person name="LaButti K."/>
            <person name="Larrondo L.F."/>
            <person name="Lindquist E."/>
            <person name="Ling A."/>
            <person name="Lombard V."/>
            <person name="Lucas S."/>
            <person name="Lundell T."/>
            <person name="Martin R."/>
            <person name="McLaughlin D.J."/>
            <person name="Morgenstern I."/>
            <person name="Morin E."/>
            <person name="Murat C."/>
            <person name="Nagy L.G."/>
            <person name="Nolan M."/>
            <person name="Ohm R.A."/>
            <person name="Patyshakuliyeva A."/>
            <person name="Rokas A."/>
            <person name="Ruiz-Duenas F.J."/>
            <person name="Sabat G."/>
            <person name="Salamov A."/>
            <person name="Samejima M."/>
            <person name="Schmutz J."/>
            <person name="Slot J.C."/>
            <person name="St John F."/>
            <person name="Stenlid J."/>
            <person name="Sun H."/>
            <person name="Sun S."/>
            <person name="Syed K."/>
            <person name="Tsang A."/>
            <person name="Wiebenga A."/>
            <person name="Young D."/>
            <person name="Pisabarro A."/>
            <person name="Eastwood D.C."/>
            <person name="Martin F."/>
            <person name="Cullen D."/>
            <person name="Grigoriev I.V."/>
            <person name="Hibbett D.S."/>
        </authorList>
    </citation>
    <scope>NUCLEOTIDE SEQUENCE [LARGE SCALE GENOMIC DNA]</scope>
    <source>
        <strain evidence="3 4">ATCC 11539</strain>
    </source>
</reference>
<evidence type="ECO:0000256" key="1">
    <source>
        <dbReference type="ARBA" id="ARBA00022801"/>
    </source>
</evidence>
<dbReference type="GO" id="GO:0016788">
    <property type="term" value="F:hydrolase activity, acting on ester bonds"/>
    <property type="evidence" value="ECO:0007669"/>
    <property type="project" value="InterPro"/>
</dbReference>
<protein>
    <recommendedName>
        <fullName evidence="5">GDSL lipase/acylhydrolase</fullName>
    </recommendedName>
</protein>
<accession>S7RB55</accession>
<dbReference type="OrthoDB" id="1600564at2759"/>
<dbReference type="PANTHER" id="PTHR45648:SF22">
    <property type="entry name" value="GDSL LIPASE_ACYLHYDROLASE FAMILY PROTEIN (AFU_ORTHOLOGUE AFUA_4G14700)"/>
    <property type="match status" value="1"/>
</dbReference>
<dbReference type="GeneID" id="19306587"/>
<feature type="signal peptide" evidence="2">
    <location>
        <begin position="1"/>
        <end position="21"/>
    </location>
</feature>
<dbReference type="Gene3D" id="3.40.50.1110">
    <property type="entry name" value="SGNH hydrolase"/>
    <property type="match status" value="1"/>
</dbReference>
<dbReference type="InterPro" id="IPR036514">
    <property type="entry name" value="SGNH_hydro_sf"/>
</dbReference>
<name>S7RB55_GLOTA</name>
<evidence type="ECO:0000313" key="4">
    <source>
        <dbReference type="Proteomes" id="UP000030669"/>
    </source>
</evidence>
<keyword evidence="2" id="KW-0732">Signal</keyword>
<dbReference type="InterPro" id="IPR001087">
    <property type="entry name" value="GDSL"/>
</dbReference>
<keyword evidence="1" id="KW-0378">Hydrolase</keyword>
<evidence type="ECO:0000256" key="2">
    <source>
        <dbReference type="SAM" id="SignalP"/>
    </source>
</evidence>
<dbReference type="PANTHER" id="PTHR45648">
    <property type="entry name" value="GDSL LIPASE/ACYLHYDROLASE FAMILY PROTEIN (AFU_ORTHOLOGUE AFUA_4G14700)"/>
    <property type="match status" value="1"/>
</dbReference>
<dbReference type="EMBL" id="KB469310">
    <property type="protein sequence ID" value="EPQ51460.1"/>
    <property type="molecule type" value="Genomic_DNA"/>
</dbReference>
<feature type="chain" id="PRO_5004544523" description="GDSL lipase/acylhydrolase" evidence="2">
    <location>
        <begin position="22"/>
        <end position="322"/>
    </location>
</feature>
<proteinExistence type="predicted"/>
<dbReference type="KEGG" id="gtr:GLOTRDRAFT_48624"/>
<dbReference type="OMA" id="KWTTWIS"/>
<dbReference type="eggNOG" id="ENOG502RY46">
    <property type="taxonomic scope" value="Eukaryota"/>
</dbReference>
<dbReference type="AlphaFoldDB" id="S7RB55"/>
<dbReference type="STRING" id="670483.S7RB55"/>
<evidence type="ECO:0008006" key="5">
    <source>
        <dbReference type="Google" id="ProtNLM"/>
    </source>
</evidence>
<dbReference type="Proteomes" id="UP000030669">
    <property type="component" value="Unassembled WGS sequence"/>
</dbReference>
<dbReference type="SUPFAM" id="SSF52266">
    <property type="entry name" value="SGNH hydrolase"/>
    <property type="match status" value="1"/>
</dbReference>
<sequence>MSRVLASLVVALLAAAPSVLAFGGPLPGQIKNLVTFGDSYTDVGNPADGGQAWPIYAAEYGHLNLYPFAKSGAACSNNLTDRPFPPVFEYQIPTYLQEVQNGTLALNPYETIYTLWIGTNDVGVNELLTGSQTPGVTLVNTTQCAVNWVSTMYGYGARNFLFQNMLPLQNTILYSNYSYPNRYYVAPRNTTEWNVMMTEITNTGNLLSRMMLENLAYQLPGAHIGIFDSYGLFTDMYNNPAQYLNGTAPLNVTGCVNSCVYAINANISDPNAGTCTTAEGTDRDSFLWYDELHPSEQADRIVAREISGAILRTSENYTTWLS</sequence>
<gene>
    <name evidence="3" type="ORF">GLOTRDRAFT_48624</name>
</gene>
<dbReference type="InterPro" id="IPR051058">
    <property type="entry name" value="GDSL_Est/Lipase"/>
</dbReference>
<evidence type="ECO:0000313" key="3">
    <source>
        <dbReference type="EMBL" id="EPQ51460.1"/>
    </source>
</evidence>
<organism evidence="3 4">
    <name type="scientific">Gloeophyllum trabeum (strain ATCC 11539 / FP-39264 / Madison 617)</name>
    <name type="common">Brown rot fungus</name>
    <dbReference type="NCBI Taxonomy" id="670483"/>
    <lineage>
        <taxon>Eukaryota</taxon>
        <taxon>Fungi</taxon>
        <taxon>Dikarya</taxon>
        <taxon>Basidiomycota</taxon>
        <taxon>Agaricomycotina</taxon>
        <taxon>Agaricomycetes</taxon>
        <taxon>Gloeophyllales</taxon>
        <taxon>Gloeophyllaceae</taxon>
        <taxon>Gloeophyllum</taxon>
    </lineage>
</organism>
<dbReference type="RefSeq" id="XP_007869877.1">
    <property type="nucleotide sequence ID" value="XM_007871686.1"/>
</dbReference>
<dbReference type="HOGENOM" id="CLU_015101_1_0_1"/>
<dbReference type="Pfam" id="PF00657">
    <property type="entry name" value="Lipase_GDSL"/>
    <property type="match status" value="1"/>
</dbReference>
<keyword evidence="4" id="KW-1185">Reference proteome</keyword>